<keyword evidence="2" id="KW-0342">GTP-binding</keyword>
<dbReference type="PROSITE" id="PS50222">
    <property type="entry name" value="EF_HAND_2"/>
    <property type="match status" value="1"/>
</dbReference>
<dbReference type="PANTHER" id="PTHR47977">
    <property type="entry name" value="RAS-RELATED PROTEIN RAB"/>
    <property type="match status" value="1"/>
</dbReference>
<dbReference type="InterPro" id="IPR001806">
    <property type="entry name" value="Small_GTPase"/>
</dbReference>
<protein>
    <submittedName>
        <fullName evidence="7">Ras and EF-hand domain-containing protein</fullName>
    </submittedName>
</protein>
<proteinExistence type="predicted"/>
<keyword evidence="1" id="KW-0547">Nucleotide-binding</keyword>
<feature type="coiled-coil region" evidence="4">
    <location>
        <begin position="176"/>
        <end position="264"/>
    </location>
</feature>
<evidence type="ECO:0000256" key="5">
    <source>
        <dbReference type="SAM" id="MobiDB-lite"/>
    </source>
</evidence>
<dbReference type="PROSITE" id="PS51417">
    <property type="entry name" value="ARF"/>
    <property type="match status" value="1"/>
</dbReference>
<dbReference type="SMART" id="SM00174">
    <property type="entry name" value="RHO"/>
    <property type="match status" value="1"/>
</dbReference>
<feature type="compositionally biased region" description="Polar residues" evidence="5">
    <location>
        <begin position="368"/>
        <end position="378"/>
    </location>
</feature>
<dbReference type="PROSITE" id="PS51421">
    <property type="entry name" value="RAS"/>
    <property type="match status" value="1"/>
</dbReference>
<dbReference type="InterPro" id="IPR050227">
    <property type="entry name" value="Rab"/>
</dbReference>
<organism evidence="7 8">
    <name type="scientific">Paragonimus heterotremus</name>
    <dbReference type="NCBI Taxonomy" id="100268"/>
    <lineage>
        <taxon>Eukaryota</taxon>
        <taxon>Metazoa</taxon>
        <taxon>Spiralia</taxon>
        <taxon>Lophotrochozoa</taxon>
        <taxon>Platyhelminthes</taxon>
        <taxon>Trematoda</taxon>
        <taxon>Digenea</taxon>
        <taxon>Plagiorchiida</taxon>
        <taxon>Troglotremata</taxon>
        <taxon>Troglotrematidae</taxon>
        <taxon>Paragonimus</taxon>
    </lineage>
</organism>
<dbReference type="OrthoDB" id="9989112at2759"/>
<dbReference type="EMBL" id="LUCH01000989">
    <property type="protein sequence ID" value="KAF5403890.1"/>
    <property type="molecule type" value="Genomic_DNA"/>
</dbReference>
<keyword evidence="4" id="KW-0175">Coiled coil</keyword>
<dbReference type="InterPro" id="IPR011992">
    <property type="entry name" value="EF-hand-dom_pair"/>
</dbReference>
<dbReference type="NCBIfam" id="TIGR00231">
    <property type="entry name" value="small_GTP"/>
    <property type="match status" value="1"/>
</dbReference>
<evidence type="ECO:0000259" key="6">
    <source>
        <dbReference type="PROSITE" id="PS50222"/>
    </source>
</evidence>
<dbReference type="Pfam" id="PF00071">
    <property type="entry name" value="Ras"/>
    <property type="match status" value="1"/>
</dbReference>
<keyword evidence="3" id="KW-0449">Lipoprotein</keyword>
<dbReference type="FunFam" id="3.40.50.300:FF:001129">
    <property type="entry name" value="ras-related protein Rab-44 isoform X2"/>
    <property type="match status" value="1"/>
</dbReference>
<feature type="domain" description="EF-hand" evidence="6">
    <location>
        <begin position="40"/>
        <end position="75"/>
    </location>
</feature>
<dbReference type="SMART" id="SM00173">
    <property type="entry name" value="RAS"/>
    <property type="match status" value="1"/>
</dbReference>
<evidence type="ECO:0000256" key="1">
    <source>
        <dbReference type="ARBA" id="ARBA00022741"/>
    </source>
</evidence>
<dbReference type="AlphaFoldDB" id="A0A8J4SS46"/>
<evidence type="ECO:0000256" key="2">
    <source>
        <dbReference type="ARBA" id="ARBA00023134"/>
    </source>
</evidence>
<dbReference type="Gene3D" id="1.10.238.10">
    <property type="entry name" value="EF-hand"/>
    <property type="match status" value="1"/>
</dbReference>
<dbReference type="SUPFAM" id="SSF52540">
    <property type="entry name" value="P-loop containing nucleoside triphosphate hydrolases"/>
    <property type="match status" value="1"/>
</dbReference>
<feature type="compositionally biased region" description="Basic and acidic residues" evidence="5">
    <location>
        <begin position="356"/>
        <end position="367"/>
    </location>
</feature>
<dbReference type="SMART" id="SM00177">
    <property type="entry name" value="ARF"/>
    <property type="match status" value="1"/>
</dbReference>
<dbReference type="Proteomes" id="UP000748531">
    <property type="component" value="Unassembled WGS sequence"/>
</dbReference>
<evidence type="ECO:0000313" key="8">
    <source>
        <dbReference type="Proteomes" id="UP000748531"/>
    </source>
</evidence>
<name>A0A8J4SS46_9TREM</name>
<dbReference type="GO" id="GO:0005525">
    <property type="term" value="F:GTP binding"/>
    <property type="evidence" value="ECO:0007669"/>
    <property type="project" value="UniProtKB-KW"/>
</dbReference>
<sequence length="675" mass="77511">MEHDSMLVEKVRELYTKCDPNCRGFVTREDLSRLKGHIPAEEDQLDAIFAFLDNDQQGSITSETFLEGFGALFANTATSTEHGEAVGELHITDSDEEQLGQTLTSAGAEFLLKEYEQVSRIWKQLKLEQPSLLPDFEKMLASIAKELQTAKVEHENMNHMVHSKLSKQEEHLGRLFEELEHQFEQEKERLLEQERAKERKLKEELAKELQEKDRLATELNFQYEQVRSRMEELNMLQNATLQEKERFIQEKNELEKRLNCTQSALDDCKEYIEILQKKAREDRKNRAKAAIELSEGIALERENLVRQLDYLRLINQKLLDDREERRLRGLTNGNLKKDSRLNGSIASQLLHRKRGAIGEKNDKRENSRSSVECSTPESISDMEDTRAIANTNEALNSELARRGSVMGSYFGTAVSHQTSQETDLEEIMELEEDEKNVFDSVQANGIERPVDENSWEYTMGNGKRTEQTQEAKTGFARKGEVQRVYKVTFVGESGVGKSSIINWLMSETYVPAIQATIAIDFCTKLIQCDDTNIILQLWDTAGQERFRSITRQYYRRSDAVVLVFDVTDEQSFAAIRGWIESVRDGVGNHTVLMILSNKQDKLESGKKHVVTTECFERLIKEYKAIGFEISAMSGLNINHAFMELARLLMNKEDDELRTMIQLKEDSIPTKKSCCG</sequence>
<keyword evidence="8" id="KW-1185">Reference proteome</keyword>
<dbReference type="SUPFAM" id="SSF47473">
    <property type="entry name" value="EF-hand"/>
    <property type="match status" value="1"/>
</dbReference>
<reference evidence="7" key="1">
    <citation type="submission" date="2019-05" db="EMBL/GenBank/DDBJ databases">
        <title>Annotation for the trematode Paragonimus heterotremus.</title>
        <authorList>
            <person name="Choi Y.-J."/>
        </authorList>
    </citation>
    <scope>NUCLEOTIDE SEQUENCE</scope>
    <source>
        <strain evidence="7">LC</strain>
    </source>
</reference>
<dbReference type="PROSITE" id="PS51419">
    <property type="entry name" value="RAB"/>
    <property type="match status" value="1"/>
</dbReference>
<accession>A0A8J4SS46</accession>
<dbReference type="GO" id="GO:0005509">
    <property type="term" value="F:calcium ion binding"/>
    <property type="evidence" value="ECO:0007669"/>
    <property type="project" value="InterPro"/>
</dbReference>
<gene>
    <name evidence="7" type="ORF">PHET_02818</name>
</gene>
<dbReference type="Gene3D" id="3.40.50.300">
    <property type="entry name" value="P-loop containing nucleotide triphosphate hydrolases"/>
    <property type="match status" value="1"/>
</dbReference>
<evidence type="ECO:0000256" key="3">
    <source>
        <dbReference type="ARBA" id="ARBA00023288"/>
    </source>
</evidence>
<evidence type="ECO:0000256" key="4">
    <source>
        <dbReference type="SAM" id="Coils"/>
    </source>
</evidence>
<feature type="region of interest" description="Disordered" evidence="5">
    <location>
        <begin position="352"/>
        <end position="380"/>
    </location>
</feature>
<dbReference type="InterPro" id="IPR027417">
    <property type="entry name" value="P-loop_NTPase"/>
</dbReference>
<dbReference type="PRINTS" id="PR00449">
    <property type="entry name" value="RASTRNSFRMNG"/>
</dbReference>
<evidence type="ECO:0000313" key="7">
    <source>
        <dbReference type="EMBL" id="KAF5403890.1"/>
    </source>
</evidence>
<dbReference type="InterPro" id="IPR002048">
    <property type="entry name" value="EF_hand_dom"/>
</dbReference>
<dbReference type="GO" id="GO:0003924">
    <property type="term" value="F:GTPase activity"/>
    <property type="evidence" value="ECO:0007669"/>
    <property type="project" value="InterPro"/>
</dbReference>
<dbReference type="SMART" id="SM00175">
    <property type="entry name" value="RAB"/>
    <property type="match status" value="1"/>
</dbReference>
<dbReference type="InterPro" id="IPR005225">
    <property type="entry name" value="Small_GTP-bd"/>
</dbReference>
<dbReference type="CDD" id="cd00154">
    <property type="entry name" value="Rab"/>
    <property type="match status" value="1"/>
</dbReference>
<comment type="caution">
    <text evidence="7">The sequence shown here is derived from an EMBL/GenBank/DDBJ whole genome shotgun (WGS) entry which is preliminary data.</text>
</comment>